<evidence type="ECO:0000313" key="2">
    <source>
        <dbReference type="Proteomes" id="UP000827092"/>
    </source>
</evidence>
<dbReference type="SUPFAM" id="SSF53098">
    <property type="entry name" value="Ribonuclease H-like"/>
    <property type="match status" value="1"/>
</dbReference>
<reference evidence="1 2" key="1">
    <citation type="journal article" date="2022" name="Nat. Ecol. Evol.">
        <title>A masculinizing supergene underlies an exaggerated male reproductive morph in a spider.</title>
        <authorList>
            <person name="Hendrickx F."/>
            <person name="De Corte Z."/>
            <person name="Sonet G."/>
            <person name="Van Belleghem S.M."/>
            <person name="Kostlbacher S."/>
            <person name="Vangestel C."/>
        </authorList>
    </citation>
    <scope>NUCLEOTIDE SEQUENCE [LARGE SCALE GENOMIC DNA]</scope>
    <source>
        <strain evidence="1">W744_W776</strain>
    </source>
</reference>
<dbReference type="InterPro" id="IPR012337">
    <property type="entry name" value="RNaseH-like_sf"/>
</dbReference>
<dbReference type="GO" id="GO:0003676">
    <property type="term" value="F:nucleic acid binding"/>
    <property type="evidence" value="ECO:0007669"/>
    <property type="project" value="InterPro"/>
</dbReference>
<dbReference type="PANTHER" id="PTHR47331">
    <property type="entry name" value="PHD-TYPE DOMAIN-CONTAINING PROTEIN"/>
    <property type="match status" value="1"/>
</dbReference>
<accession>A0AAV6TQA5</accession>
<comment type="caution">
    <text evidence="1">The sequence shown here is derived from an EMBL/GenBank/DDBJ whole genome shotgun (WGS) entry which is preliminary data.</text>
</comment>
<organism evidence="1 2">
    <name type="scientific">Oedothorax gibbosus</name>
    <dbReference type="NCBI Taxonomy" id="931172"/>
    <lineage>
        <taxon>Eukaryota</taxon>
        <taxon>Metazoa</taxon>
        <taxon>Ecdysozoa</taxon>
        <taxon>Arthropoda</taxon>
        <taxon>Chelicerata</taxon>
        <taxon>Arachnida</taxon>
        <taxon>Araneae</taxon>
        <taxon>Araneomorphae</taxon>
        <taxon>Entelegynae</taxon>
        <taxon>Araneoidea</taxon>
        <taxon>Linyphiidae</taxon>
        <taxon>Erigoninae</taxon>
        <taxon>Oedothorax</taxon>
    </lineage>
</organism>
<keyword evidence="2" id="KW-1185">Reference proteome</keyword>
<name>A0AAV6TQA5_9ARAC</name>
<sequence>MMRSVLREHYWILGGCHTIRAVINQCQACRRFKAKKLETVPNPLPEDRVREAKVFEVLGMDFAGPLYVKTGAKMSQKVWICLFTCAVYRAVHFELISSLSTDAFLQGFRRFIGRRGRPSTVYCDNATNFTGASNACDRVDWDRISSYSMDGRTRLVRLKTQSGVLLRPIQRLYPLEVVDHQQIVEGKLPPVMPIKHDNCLEDTKSSLVKVQQDEKRLSRYGRVIKVPDRLMF</sequence>
<protein>
    <recommendedName>
        <fullName evidence="3">Integrase zinc-binding domain-containing protein</fullName>
    </recommendedName>
</protein>
<proteinExistence type="predicted"/>
<dbReference type="AlphaFoldDB" id="A0AAV6TQA5"/>
<evidence type="ECO:0000313" key="1">
    <source>
        <dbReference type="EMBL" id="KAG8173717.1"/>
    </source>
</evidence>
<dbReference type="PANTHER" id="PTHR47331:SF5">
    <property type="entry name" value="RIBONUCLEASE H"/>
    <property type="match status" value="1"/>
</dbReference>
<gene>
    <name evidence="1" type="ORF">JTE90_023693</name>
</gene>
<dbReference type="Proteomes" id="UP000827092">
    <property type="component" value="Unassembled WGS sequence"/>
</dbReference>
<dbReference type="Gene3D" id="3.30.420.10">
    <property type="entry name" value="Ribonuclease H-like superfamily/Ribonuclease H"/>
    <property type="match status" value="1"/>
</dbReference>
<evidence type="ECO:0008006" key="3">
    <source>
        <dbReference type="Google" id="ProtNLM"/>
    </source>
</evidence>
<dbReference type="InterPro" id="IPR036397">
    <property type="entry name" value="RNaseH_sf"/>
</dbReference>
<dbReference type="EMBL" id="JAFNEN010001525">
    <property type="protein sequence ID" value="KAG8173717.1"/>
    <property type="molecule type" value="Genomic_DNA"/>
</dbReference>